<dbReference type="SUPFAM" id="SSF53098">
    <property type="entry name" value="Ribonuclease H-like"/>
    <property type="match status" value="1"/>
</dbReference>
<dbReference type="PANTHER" id="PTHR37984:SF11">
    <property type="entry name" value="INTEGRASE CATALYTIC DOMAIN-CONTAINING PROTEIN"/>
    <property type="match status" value="1"/>
</dbReference>
<feature type="compositionally biased region" description="Low complexity" evidence="1">
    <location>
        <begin position="408"/>
        <end position="422"/>
    </location>
</feature>
<dbReference type="PROSITE" id="PS50994">
    <property type="entry name" value="INTEGRASE"/>
    <property type="match status" value="1"/>
</dbReference>
<dbReference type="InterPro" id="IPR001584">
    <property type="entry name" value="Integrase_cat-core"/>
</dbReference>
<proteinExistence type="predicted"/>
<gene>
    <name evidence="3" type="ORF">OXX778_LOCUS9574</name>
</gene>
<protein>
    <recommendedName>
        <fullName evidence="2">Integrase catalytic domain-containing protein</fullName>
    </recommendedName>
</protein>
<dbReference type="InterPro" id="IPR036397">
    <property type="entry name" value="RNaseH_sf"/>
</dbReference>
<evidence type="ECO:0000256" key="1">
    <source>
        <dbReference type="SAM" id="MobiDB-lite"/>
    </source>
</evidence>
<feature type="region of interest" description="Disordered" evidence="1">
    <location>
        <begin position="327"/>
        <end position="389"/>
    </location>
</feature>
<reference evidence="3" key="1">
    <citation type="submission" date="2021-02" db="EMBL/GenBank/DDBJ databases">
        <authorList>
            <person name="Nowell W R."/>
        </authorList>
    </citation>
    <scope>NUCLEOTIDE SEQUENCE</scope>
    <source>
        <strain evidence="3">Ploen Becks lab</strain>
    </source>
</reference>
<sequence length="444" mass="50209">MVEETISKCLPCQATGKSGANYAPLQMSEMPGKPWSEIAIDFNGPIYPSKEYITVAYDTYSRNVFLKYTYSTAFKPVSIKLDDLFTDVGIPDSITTDNCPPFNGQEFKDFAKQYGFKHRLITPYWPRANGMVESFMKRLNKAIQTAKIEGVNWKVRINEFLRNYRSTPHKTTGVPPGVLFYRNPKFSIIPSVNKFNKTKFDKIAIENDKKNKDKMKSEADKRLKVKSIDLKQGDFVLVKRDSKAKSSSFFEETPYLIIEIKGNMIRAKNNFKEVTRNVSFFKKWRGSVETVEKDVSMSLDHSTILTNPFKIKVAGFGVATDEEIIIRQDNQNNESSESLNDPENGLDRSSLENDLVQTNQPTRSSESDSQLSNNAESESVDDSSRGDSQTVICSLKETQELIKNLIGGISSSSNTTSGNQSSAYNLRPRDKQINYSDSRSYSKP</sequence>
<evidence type="ECO:0000313" key="3">
    <source>
        <dbReference type="EMBL" id="CAF0863803.1"/>
    </source>
</evidence>
<evidence type="ECO:0000259" key="2">
    <source>
        <dbReference type="PROSITE" id="PS50994"/>
    </source>
</evidence>
<dbReference type="GO" id="GO:0015074">
    <property type="term" value="P:DNA integration"/>
    <property type="evidence" value="ECO:0007669"/>
    <property type="project" value="InterPro"/>
</dbReference>
<name>A0A813X1L1_9BILA</name>
<dbReference type="InterPro" id="IPR012337">
    <property type="entry name" value="RNaseH-like_sf"/>
</dbReference>
<feature type="compositionally biased region" description="Polar residues" evidence="1">
    <location>
        <begin position="328"/>
        <end position="341"/>
    </location>
</feature>
<organism evidence="3 4">
    <name type="scientific">Brachionus calyciflorus</name>
    <dbReference type="NCBI Taxonomy" id="104777"/>
    <lineage>
        <taxon>Eukaryota</taxon>
        <taxon>Metazoa</taxon>
        <taxon>Spiralia</taxon>
        <taxon>Gnathifera</taxon>
        <taxon>Rotifera</taxon>
        <taxon>Eurotatoria</taxon>
        <taxon>Monogononta</taxon>
        <taxon>Pseudotrocha</taxon>
        <taxon>Ploima</taxon>
        <taxon>Brachionidae</taxon>
        <taxon>Brachionus</taxon>
    </lineage>
</organism>
<dbReference type="FunFam" id="3.30.420.10:FF:000063">
    <property type="entry name" value="Retrovirus-related Pol polyprotein from transposon 297-like Protein"/>
    <property type="match status" value="1"/>
</dbReference>
<dbReference type="OrthoDB" id="10068564at2759"/>
<comment type="caution">
    <text evidence="3">The sequence shown here is derived from an EMBL/GenBank/DDBJ whole genome shotgun (WGS) entry which is preliminary data.</text>
</comment>
<evidence type="ECO:0000313" key="4">
    <source>
        <dbReference type="Proteomes" id="UP000663879"/>
    </source>
</evidence>
<feature type="region of interest" description="Disordered" evidence="1">
    <location>
        <begin position="408"/>
        <end position="444"/>
    </location>
</feature>
<feature type="compositionally biased region" description="Polar residues" evidence="1">
    <location>
        <begin position="433"/>
        <end position="444"/>
    </location>
</feature>
<dbReference type="AlphaFoldDB" id="A0A813X1L1"/>
<feature type="compositionally biased region" description="Polar residues" evidence="1">
    <location>
        <begin position="355"/>
        <end position="377"/>
    </location>
</feature>
<feature type="domain" description="Integrase catalytic" evidence="2">
    <location>
        <begin position="27"/>
        <end position="184"/>
    </location>
</feature>
<dbReference type="Gene3D" id="3.30.420.10">
    <property type="entry name" value="Ribonuclease H-like superfamily/Ribonuclease H"/>
    <property type="match status" value="1"/>
</dbReference>
<dbReference type="Proteomes" id="UP000663879">
    <property type="component" value="Unassembled WGS sequence"/>
</dbReference>
<accession>A0A813X1L1</accession>
<dbReference type="GO" id="GO:0003676">
    <property type="term" value="F:nucleic acid binding"/>
    <property type="evidence" value="ECO:0007669"/>
    <property type="project" value="InterPro"/>
</dbReference>
<keyword evidence="4" id="KW-1185">Reference proteome</keyword>
<dbReference type="PANTHER" id="PTHR37984">
    <property type="entry name" value="PROTEIN CBG26694"/>
    <property type="match status" value="1"/>
</dbReference>
<dbReference type="InterPro" id="IPR050951">
    <property type="entry name" value="Retrovirus_Pol_polyprotein"/>
</dbReference>
<dbReference type="EMBL" id="CAJNOC010001425">
    <property type="protein sequence ID" value="CAF0863803.1"/>
    <property type="molecule type" value="Genomic_DNA"/>
</dbReference>